<feature type="region of interest" description="Disordered" evidence="6">
    <location>
        <begin position="146"/>
        <end position="213"/>
    </location>
</feature>
<dbReference type="Gene3D" id="2.30.29.70">
    <property type="entry name" value="Proteasomal ubiquitin receptor Rpn13/ADRM1"/>
    <property type="match status" value="1"/>
</dbReference>
<feature type="domain" description="Pru" evidence="7">
    <location>
        <begin position="1"/>
        <end position="101"/>
    </location>
</feature>
<evidence type="ECO:0000256" key="2">
    <source>
        <dbReference type="ARBA" id="ARBA00004496"/>
    </source>
</evidence>
<accession>A0A5S6QU51</accession>
<comment type="subcellular location">
    <subcellularLocation>
        <location evidence="2">Cytoplasm</location>
    </subcellularLocation>
    <subcellularLocation>
        <location evidence="1">Nucleus</location>
    </subcellularLocation>
</comment>
<dbReference type="STRING" id="70415.A0A5S6QU51"/>
<dbReference type="GO" id="GO:0070628">
    <property type="term" value="F:proteasome binding"/>
    <property type="evidence" value="ECO:0007669"/>
    <property type="project" value="TreeGrafter"/>
</dbReference>
<dbReference type="GO" id="GO:0061133">
    <property type="term" value="F:endopeptidase activator activity"/>
    <property type="evidence" value="ECO:0007669"/>
    <property type="project" value="TreeGrafter"/>
</dbReference>
<keyword evidence="8" id="KW-1185">Reference proteome</keyword>
<dbReference type="Proteomes" id="UP000046395">
    <property type="component" value="Unassembled WGS sequence"/>
</dbReference>
<dbReference type="Pfam" id="PF04683">
    <property type="entry name" value="Rpn13_ADRM1_Pru"/>
    <property type="match status" value="1"/>
</dbReference>
<dbReference type="AlphaFoldDB" id="A0A5S6QU51"/>
<feature type="compositionally biased region" description="Low complexity" evidence="6">
    <location>
        <begin position="432"/>
        <end position="445"/>
    </location>
</feature>
<dbReference type="InterPro" id="IPR038633">
    <property type="entry name" value="Rpn13/ADRM1_Pru_sf"/>
</dbReference>
<feature type="compositionally biased region" description="Basic and acidic residues" evidence="6">
    <location>
        <begin position="146"/>
        <end position="169"/>
    </location>
</feature>
<dbReference type="GO" id="GO:0008541">
    <property type="term" value="C:proteasome regulatory particle, lid subcomplex"/>
    <property type="evidence" value="ECO:0007669"/>
    <property type="project" value="TreeGrafter"/>
</dbReference>
<reference evidence="9" key="1">
    <citation type="submission" date="2019-12" db="UniProtKB">
        <authorList>
            <consortium name="WormBaseParasite"/>
        </authorList>
    </citation>
    <scope>IDENTIFICATION</scope>
</reference>
<feature type="region of interest" description="Disordered" evidence="6">
    <location>
        <begin position="386"/>
        <end position="453"/>
    </location>
</feature>
<keyword evidence="4" id="KW-0647">Proteasome</keyword>
<dbReference type="WBParaSite" id="TMUE_3000010750.1">
    <property type="protein sequence ID" value="TMUE_3000010750.1"/>
    <property type="gene ID" value="WBGene00301080"/>
</dbReference>
<evidence type="ECO:0000256" key="6">
    <source>
        <dbReference type="SAM" id="MobiDB-lite"/>
    </source>
</evidence>
<evidence type="ECO:0000256" key="4">
    <source>
        <dbReference type="ARBA" id="ARBA00022942"/>
    </source>
</evidence>
<organism evidence="8 9">
    <name type="scientific">Trichuris muris</name>
    <name type="common">Mouse whipworm</name>
    <dbReference type="NCBI Taxonomy" id="70415"/>
    <lineage>
        <taxon>Eukaryota</taxon>
        <taxon>Metazoa</taxon>
        <taxon>Ecdysozoa</taxon>
        <taxon>Nematoda</taxon>
        <taxon>Enoplea</taxon>
        <taxon>Dorylaimia</taxon>
        <taxon>Trichinellida</taxon>
        <taxon>Trichuridae</taxon>
        <taxon>Trichuris</taxon>
    </lineage>
</organism>
<sequence>MMPHEDSLQQYSHKGLFYLYEDENGFVCHCWKDRESGSIENERMLLPGEAEFTKLPEYAPLRVYQMTFVTEAEKLYYWMQEKDESSDEARCNAANEILNYEYKEGENISVRLNGKQLTDLQSEGGRINVNHIMEIMRILEQATKSLEEKSKREEASKRTERSHEGKDGTNDVENDNTDKTLSSNSEEEEVQEEEEGEEAEEKNDNTKKKKKEGQIKKEILRSFGQALKYPKPVVLTRKGKKGNSFSDRKTLDNEKKKNKSMRTNDSKKQRLLYALETGLNLLLQTITEESKRNAEKLNRQHDNKEQINVLKRNLPTKLQIQKYFSGQSNDHSFKGNDISKDVSFISQHGKQNRTPSSANSNGQLSKLVEAQLKMLQSMNNGCRHCTKTDSINQGKQRSISNPSNTRSDELQGKNVGENEKSLSTQAEDGKQTGEQNQNQENQTNQLEDKPKPKPILVILRPRGKGDGQDKLRIRNFLLKNALHKRNKEQDVEAEEQYPSTSKELIGQPDGSKEKVIKCKEEKDHHYDEDNSSDDDNDEYDDDDAAAEDKNSAETENALRVQYIDQCGGKGVSESDITGTTYCRHTVNEDERKHNVMDSRSYRAAIISKSIRDALIKNYRMNDQVKDGFTSPTSSKIDEESITELQEAKDITETQEAKDTVTEKESSKNNSIMIMQELSDEQNKNTEKENGQEQKKEGHSKNETKNIAKNSEKDKDNKGEDNANEKIN</sequence>
<dbReference type="PANTHER" id="PTHR12225:SF0">
    <property type="entry name" value="PROTEASOMAL UBIQUITIN RECEPTOR ADRM1"/>
    <property type="match status" value="1"/>
</dbReference>
<evidence type="ECO:0000313" key="8">
    <source>
        <dbReference type="Proteomes" id="UP000046395"/>
    </source>
</evidence>
<evidence type="ECO:0000256" key="3">
    <source>
        <dbReference type="ARBA" id="ARBA00022490"/>
    </source>
</evidence>
<evidence type="ECO:0000259" key="7">
    <source>
        <dbReference type="PROSITE" id="PS51917"/>
    </source>
</evidence>
<feature type="compositionally biased region" description="Polar residues" evidence="6">
    <location>
        <begin position="388"/>
        <end position="405"/>
    </location>
</feature>
<feature type="compositionally biased region" description="Basic and acidic residues" evidence="6">
    <location>
        <begin position="680"/>
        <end position="727"/>
    </location>
</feature>
<protein>
    <submittedName>
        <fullName evidence="9">Pru domain-containing protein</fullName>
    </submittedName>
</protein>
<dbReference type="InterPro" id="IPR044868">
    <property type="entry name" value="Rpn13/ADRM1_Pru"/>
</dbReference>
<name>A0A5S6QU51_TRIMR</name>
<feature type="region of interest" description="Disordered" evidence="6">
    <location>
        <begin position="625"/>
        <end position="727"/>
    </location>
</feature>
<keyword evidence="5" id="KW-0539">Nucleus</keyword>
<keyword evidence="3" id="KW-0963">Cytoplasm</keyword>
<dbReference type="PROSITE" id="PS51917">
    <property type="entry name" value="PRU"/>
    <property type="match status" value="1"/>
</dbReference>
<feature type="compositionally biased region" description="Basic and acidic residues" evidence="6">
    <location>
        <begin position="202"/>
        <end position="213"/>
    </location>
</feature>
<feature type="region of interest" description="Disordered" evidence="6">
    <location>
        <begin position="231"/>
        <end position="267"/>
    </location>
</feature>
<dbReference type="GO" id="GO:0005737">
    <property type="term" value="C:cytoplasm"/>
    <property type="evidence" value="ECO:0007669"/>
    <property type="project" value="UniProtKB-SubCell"/>
</dbReference>
<dbReference type="GO" id="GO:0005634">
    <property type="term" value="C:nucleus"/>
    <property type="evidence" value="ECO:0007669"/>
    <property type="project" value="UniProtKB-SubCell"/>
</dbReference>
<evidence type="ECO:0000256" key="5">
    <source>
        <dbReference type="ARBA" id="ARBA00023242"/>
    </source>
</evidence>
<feature type="compositionally biased region" description="Acidic residues" evidence="6">
    <location>
        <begin position="529"/>
        <end position="545"/>
    </location>
</feature>
<feature type="compositionally biased region" description="Basic and acidic residues" evidence="6">
    <location>
        <begin position="645"/>
        <end position="666"/>
    </location>
</feature>
<proteinExistence type="predicted"/>
<dbReference type="InterPro" id="IPR006773">
    <property type="entry name" value="Rpn13/ADRM1"/>
</dbReference>
<evidence type="ECO:0000313" key="9">
    <source>
        <dbReference type="WBParaSite" id="TMUE_3000010750.1"/>
    </source>
</evidence>
<feature type="compositionally biased region" description="Acidic residues" evidence="6">
    <location>
        <begin position="185"/>
        <end position="201"/>
    </location>
</feature>
<feature type="compositionally biased region" description="Basic and acidic residues" evidence="6">
    <location>
        <begin position="510"/>
        <end position="528"/>
    </location>
</feature>
<evidence type="ECO:0000256" key="1">
    <source>
        <dbReference type="ARBA" id="ARBA00004123"/>
    </source>
</evidence>
<dbReference type="PANTHER" id="PTHR12225">
    <property type="entry name" value="ADHESION REGULATING MOLECULE 1 110 KDA CELL MEMBRANE GLYCOPROTEIN"/>
    <property type="match status" value="1"/>
</dbReference>
<feature type="compositionally biased region" description="Basic and acidic residues" evidence="6">
    <location>
        <begin position="406"/>
        <end position="420"/>
    </location>
</feature>
<feature type="compositionally biased region" description="Basic and acidic residues" evidence="6">
    <location>
        <begin position="246"/>
        <end position="255"/>
    </location>
</feature>
<feature type="region of interest" description="Disordered" evidence="6">
    <location>
        <begin position="486"/>
        <end position="556"/>
    </location>
</feature>